<keyword evidence="3" id="KW-1185">Reference proteome</keyword>
<sequence>MKSQAWMRKASEKIDNLGRQDRPMPTSLKLREKTQVAKHRETHGLRTGGRHRHMWNSQPQLKRVVEY</sequence>
<feature type="region of interest" description="Disordered" evidence="1">
    <location>
        <begin position="1"/>
        <end position="52"/>
    </location>
</feature>
<gene>
    <name evidence="2" type="ORF">NDU88_001852</name>
</gene>
<protein>
    <submittedName>
        <fullName evidence="2">Uncharacterized protein</fullName>
    </submittedName>
</protein>
<dbReference type="EMBL" id="JANPWB010000003">
    <property type="protein sequence ID" value="KAJ1198008.1"/>
    <property type="molecule type" value="Genomic_DNA"/>
</dbReference>
<dbReference type="Proteomes" id="UP001066276">
    <property type="component" value="Chromosome 2_1"/>
</dbReference>
<feature type="compositionally biased region" description="Basic and acidic residues" evidence="1">
    <location>
        <begin position="29"/>
        <end position="44"/>
    </location>
</feature>
<evidence type="ECO:0000256" key="1">
    <source>
        <dbReference type="SAM" id="MobiDB-lite"/>
    </source>
</evidence>
<dbReference type="AlphaFoldDB" id="A0AAV7VCW7"/>
<organism evidence="2 3">
    <name type="scientific">Pleurodeles waltl</name>
    <name type="common">Iberian ribbed newt</name>
    <dbReference type="NCBI Taxonomy" id="8319"/>
    <lineage>
        <taxon>Eukaryota</taxon>
        <taxon>Metazoa</taxon>
        <taxon>Chordata</taxon>
        <taxon>Craniata</taxon>
        <taxon>Vertebrata</taxon>
        <taxon>Euteleostomi</taxon>
        <taxon>Amphibia</taxon>
        <taxon>Batrachia</taxon>
        <taxon>Caudata</taxon>
        <taxon>Salamandroidea</taxon>
        <taxon>Salamandridae</taxon>
        <taxon>Pleurodelinae</taxon>
        <taxon>Pleurodeles</taxon>
    </lineage>
</organism>
<name>A0AAV7VCW7_PLEWA</name>
<proteinExistence type="predicted"/>
<evidence type="ECO:0000313" key="3">
    <source>
        <dbReference type="Proteomes" id="UP001066276"/>
    </source>
</evidence>
<comment type="caution">
    <text evidence="2">The sequence shown here is derived from an EMBL/GenBank/DDBJ whole genome shotgun (WGS) entry which is preliminary data.</text>
</comment>
<feature type="compositionally biased region" description="Basic and acidic residues" evidence="1">
    <location>
        <begin position="9"/>
        <end position="22"/>
    </location>
</feature>
<reference evidence="2" key="1">
    <citation type="journal article" date="2022" name="bioRxiv">
        <title>Sequencing and chromosome-scale assembly of the giantPleurodeles waltlgenome.</title>
        <authorList>
            <person name="Brown T."/>
            <person name="Elewa A."/>
            <person name="Iarovenko S."/>
            <person name="Subramanian E."/>
            <person name="Araus A.J."/>
            <person name="Petzold A."/>
            <person name="Susuki M."/>
            <person name="Suzuki K.-i.T."/>
            <person name="Hayashi T."/>
            <person name="Toyoda A."/>
            <person name="Oliveira C."/>
            <person name="Osipova E."/>
            <person name="Leigh N.D."/>
            <person name="Simon A."/>
            <person name="Yun M.H."/>
        </authorList>
    </citation>
    <scope>NUCLEOTIDE SEQUENCE</scope>
    <source>
        <strain evidence="2">20211129_DDA</strain>
        <tissue evidence="2">Liver</tissue>
    </source>
</reference>
<accession>A0AAV7VCW7</accession>
<evidence type="ECO:0000313" key="2">
    <source>
        <dbReference type="EMBL" id="KAJ1198008.1"/>
    </source>
</evidence>